<dbReference type="GO" id="GO:0016874">
    <property type="term" value="F:ligase activity"/>
    <property type="evidence" value="ECO:0007669"/>
    <property type="project" value="UniProtKB-KW"/>
</dbReference>
<dbReference type="AlphaFoldDB" id="A0A1G6S154"/>
<keyword evidence="7" id="KW-0436">Ligase</keyword>
<keyword evidence="2 5" id="KW-0812">Transmembrane</keyword>
<evidence type="ECO:0000256" key="5">
    <source>
        <dbReference type="SAM" id="Phobius"/>
    </source>
</evidence>
<evidence type="ECO:0000256" key="1">
    <source>
        <dbReference type="ARBA" id="ARBA00004141"/>
    </source>
</evidence>
<feature type="domain" description="O-antigen ligase-related" evidence="6">
    <location>
        <begin position="195"/>
        <end position="350"/>
    </location>
</feature>
<reference evidence="8" key="1">
    <citation type="submission" date="2016-09" db="EMBL/GenBank/DDBJ databases">
        <authorList>
            <person name="Varghese N."/>
            <person name="Submissions S."/>
        </authorList>
    </citation>
    <scope>NUCLEOTIDE SEQUENCE [LARGE SCALE GENOMIC DNA]</scope>
    <source>
        <strain evidence="8">TNe-862</strain>
    </source>
</reference>
<sequence>MPTAVTIEPRRTVPGDWLTAVFLLAFPSVAMLVQGASSAMSIGAAVVTLAALCWRRAGAPYGYAPLDRVALAFCVALCGPVAAVALSTLSHGHPLFPTWDSPSRFLLAVPIFLALRRAPLRIFVWADISFTLGALSALAIALLTPRDWGEGRVGSQFLNPIHFGDLALALGVLSAIALNWWRKDRVFWRILKVAGLFAGLATSLLSGARGGWAAIPLVAVLIVWELGRGKPFHWKVLMPVTVALLLGLVYGLSGTVRERVDMVSSDLTQYSHGNRDTSVGVRLQLYEAASKLIAEHPVLGLGGDGFRDKMTSLARQGALTPVAAAFGEGEVHNQLLAYMANYGIVGGLALLAIYVVPGVFFAAKLQSASRTARRTALMGLSFVLMFLVFGLTVETFDLKSTVSFYATVIGVLAAIADRAAVQSDPS</sequence>
<dbReference type="PANTHER" id="PTHR37422">
    <property type="entry name" value="TEICHURONIC ACID BIOSYNTHESIS PROTEIN TUAE"/>
    <property type="match status" value="1"/>
</dbReference>
<feature type="transmembrane region" description="Helical" evidence="5">
    <location>
        <begin position="12"/>
        <end position="33"/>
    </location>
</feature>
<feature type="transmembrane region" description="Helical" evidence="5">
    <location>
        <begin position="122"/>
        <end position="143"/>
    </location>
</feature>
<organism evidence="7 8">
    <name type="scientific">Paraburkholderia lycopersici</name>
    <dbReference type="NCBI Taxonomy" id="416944"/>
    <lineage>
        <taxon>Bacteria</taxon>
        <taxon>Pseudomonadati</taxon>
        <taxon>Pseudomonadota</taxon>
        <taxon>Betaproteobacteria</taxon>
        <taxon>Burkholderiales</taxon>
        <taxon>Burkholderiaceae</taxon>
        <taxon>Paraburkholderia</taxon>
    </lineage>
</organism>
<feature type="transmembrane region" description="Helical" evidence="5">
    <location>
        <begin position="234"/>
        <end position="253"/>
    </location>
</feature>
<dbReference type="InterPro" id="IPR051533">
    <property type="entry name" value="WaaL-like"/>
</dbReference>
<evidence type="ECO:0000256" key="3">
    <source>
        <dbReference type="ARBA" id="ARBA00022989"/>
    </source>
</evidence>
<dbReference type="EMBL" id="FMYQ01000014">
    <property type="protein sequence ID" value="SDD09897.1"/>
    <property type="molecule type" value="Genomic_DNA"/>
</dbReference>
<feature type="transmembrane region" description="Helical" evidence="5">
    <location>
        <begin position="69"/>
        <end position="89"/>
    </location>
</feature>
<evidence type="ECO:0000256" key="4">
    <source>
        <dbReference type="ARBA" id="ARBA00023136"/>
    </source>
</evidence>
<dbReference type="Pfam" id="PF04932">
    <property type="entry name" value="Wzy_C"/>
    <property type="match status" value="1"/>
</dbReference>
<proteinExistence type="predicted"/>
<gene>
    <name evidence="7" type="ORF">SAMN05421548_11488</name>
</gene>
<feature type="transmembrane region" description="Helical" evidence="5">
    <location>
        <begin position="342"/>
        <end position="363"/>
    </location>
</feature>
<keyword evidence="3 5" id="KW-1133">Transmembrane helix</keyword>
<dbReference type="OrthoDB" id="8576060at2"/>
<feature type="transmembrane region" description="Helical" evidence="5">
    <location>
        <begin position="163"/>
        <end position="181"/>
    </location>
</feature>
<protein>
    <submittedName>
        <fullName evidence="7">O-antigen ligase</fullName>
    </submittedName>
</protein>
<keyword evidence="8" id="KW-1185">Reference proteome</keyword>
<evidence type="ECO:0000313" key="8">
    <source>
        <dbReference type="Proteomes" id="UP000198908"/>
    </source>
</evidence>
<dbReference type="InterPro" id="IPR007016">
    <property type="entry name" value="O-antigen_ligase-rel_domated"/>
</dbReference>
<dbReference type="PANTHER" id="PTHR37422:SF13">
    <property type="entry name" value="LIPOPOLYSACCHARIDE BIOSYNTHESIS PROTEIN PA4999-RELATED"/>
    <property type="match status" value="1"/>
</dbReference>
<feature type="transmembrane region" description="Helical" evidence="5">
    <location>
        <begin position="39"/>
        <end position="57"/>
    </location>
</feature>
<feature type="transmembrane region" description="Helical" evidence="5">
    <location>
        <begin position="211"/>
        <end position="227"/>
    </location>
</feature>
<feature type="transmembrane region" description="Helical" evidence="5">
    <location>
        <begin position="186"/>
        <end position="205"/>
    </location>
</feature>
<evidence type="ECO:0000256" key="2">
    <source>
        <dbReference type="ARBA" id="ARBA00022692"/>
    </source>
</evidence>
<feature type="transmembrane region" description="Helical" evidence="5">
    <location>
        <begin position="375"/>
        <end position="396"/>
    </location>
</feature>
<dbReference type="RefSeq" id="WP_091998367.1">
    <property type="nucleotide sequence ID" value="NZ_FMYQ01000014.1"/>
</dbReference>
<accession>A0A1G6S154</accession>
<evidence type="ECO:0000313" key="7">
    <source>
        <dbReference type="EMBL" id="SDD09897.1"/>
    </source>
</evidence>
<name>A0A1G6S154_9BURK</name>
<dbReference type="GO" id="GO:0016020">
    <property type="term" value="C:membrane"/>
    <property type="evidence" value="ECO:0007669"/>
    <property type="project" value="UniProtKB-SubCell"/>
</dbReference>
<evidence type="ECO:0000259" key="6">
    <source>
        <dbReference type="Pfam" id="PF04932"/>
    </source>
</evidence>
<dbReference type="STRING" id="416944.SAMN05421548_11488"/>
<comment type="subcellular location">
    <subcellularLocation>
        <location evidence="1">Membrane</location>
        <topology evidence="1">Multi-pass membrane protein</topology>
    </subcellularLocation>
</comment>
<feature type="transmembrane region" description="Helical" evidence="5">
    <location>
        <begin position="95"/>
        <end position="115"/>
    </location>
</feature>
<keyword evidence="4 5" id="KW-0472">Membrane</keyword>
<dbReference type="Proteomes" id="UP000198908">
    <property type="component" value="Unassembled WGS sequence"/>
</dbReference>